<dbReference type="Proteomes" id="UP000037084">
    <property type="component" value="Unassembled WGS sequence"/>
</dbReference>
<accession>A0A0L8N4K1</accession>
<dbReference type="PATRIC" id="fig|1961.12.peg.793"/>
<organism evidence="1 2">
    <name type="scientific">Streptomyces virginiae</name>
    <name type="common">Streptomyces cinnamonensis</name>
    <dbReference type="NCBI Taxonomy" id="1961"/>
    <lineage>
        <taxon>Bacteria</taxon>
        <taxon>Bacillati</taxon>
        <taxon>Actinomycetota</taxon>
        <taxon>Actinomycetes</taxon>
        <taxon>Kitasatosporales</taxon>
        <taxon>Streptomycetaceae</taxon>
        <taxon>Streptomyces</taxon>
    </lineage>
</organism>
<evidence type="ECO:0000313" key="2">
    <source>
        <dbReference type="Proteomes" id="UP000037084"/>
    </source>
</evidence>
<reference evidence="2" key="1">
    <citation type="submission" date="2015-07" db="EMBL/GenBank/DDBJ databases">
        <authorList>
            <consortium name="Consortium for Microbial Forensics and Genomics (microFORGE)"/>
            <person name="Knight B.M."/>
            <person name="Roberts D.P."/>
            <person name="Lin D."/>
            <person name="Hari K."/>
            <person name="Fletcher J."/>
            <person name="Melcher U."/>
            <person name="Blagden T."/>
            <person name="Winegar R.A."/>
        </authorList>
    </citation>
    <scope>NUCLEOTIDE SEQUENCE [LARGE SCALE GENOMIC DNA]</scope>
    <source>
        <strain evidence="2">NRRL B-1447</strain>
    </source>
</reference>
<proteinExistence type="predicted"/>
<evidence type="ECO:0000313" key="1">
    <source>
        <dbReference type="EMBL" id="KOG57523.1"/>
    </source>
</evidence>
<dbReference type="AlphaFoldDB" id="A0A0L8N4K1"/>
<comment type="caution">
    <text evidence="1">The sequence shown here is derived from an EMBL/GenBank/DDBJ whole genome shotgun (WGS) entry which is preliminary data.</text>
</comment>
<name>A0A0L8N4K1_STRVG</name>
<dbReference type="EMBL" id="LGUV01000005">
    <property type="protein sequence ID" value="KOG57523.1"/>
    <property type="molecule type" value="Genomic_DNA"/>
</dbReference>
<sequence length="104" mass="11577">MVGEPAGRAAWGEVGGGRRVERLRAVTGRYVMPRTYLVFTSVAVKSRQIRFGVFGVARSARVVRRRRRRRTPSSPMVHMIHATRLWLTAGPSSSWSSTVVPGAR</sequence>
<gene>
    <name evidence="1" type="ORF">ADK75_03755</name>
</gene>
<protein>
    <submittedName>
        <fullName evidence="1">Uncharacterized protein</fullName>
    </submittedName>
</protein>